<dbReference type="EMBL" id="BDGG01000022">
    <property type="protein sequence ID" value="GAV09436.1"/>
    <property type="molecule type" value="Genomic_DNA"/>
</dbReference>
<evidence type="ECO:0000256" key="8">
    <source>
        <dbReference type="SAM" id="MobiDB-lite"/>
    </source>
</evidence>
<comment type="catalytic activity">
    <reaction evidence="6">
        <text>L-arginyl-[protein] + S-adenosyl-L-methionine = N(omega)-methyl-L-arginyl-[protein] + S-adenosyl-L-homocysteine + H(+)</text>
        <dbReference type="Rhea" id="RHEA:48100"/>
        <dbReference type="Rhea" id="RHEA-COMP:10532"/>
        <dbReference type="Rhea" id="RHEA-COMP:11990"/>
        <dbReference type="ChEBI" id="CHEBI:15378"/>
        <dbReference type="ChEBI" id="CHEBI:29965"/>
        <dbReference type="ChEBI" id="CHEBI:57856"/>
        <dbReference type="ChEBI" id="CHEBI:59789"/>
        <dbReference type="ChEBI" id="CHEBI:65280"/>
    </reaction>
    <physiologicalReaction direction="left-to-right" evidence="6">
        <dbReference type="Rhea" id="RHEA:48101"/>
    </physiologicalReaction>
</comment>
<dbReference type="SUPFAM" id="SSF57667">
    <property type="entry name" value="beta-beta-alpha zinc fingers"/>
    <property type="match status" value="1"/>
</dbReference>
<feature type="compositionally biased region" description="Acidic residues" evidence="8">
    <location>
        <begin position="18"/>
        <end position="37"/>
    </location>
</feature>
<dbReference type="InterPro" id="IPR025799">
    <property type="entry name" value="Arg_MeTrfase"/>
</dbReference>
<reference evidence="11 12" key="1">
    <citation type="journal article" date="2016" name="Nat. Commun.">
        <title>Extremotolerant tardigrade genome and improved radiotolerance of human cultured cells by tardigrade-unique protein.</title>
        <authorList>
            <person name="Hashimoto T."/>
            <person name="Horikawa D.D."/>
            <person name="Saito Y."/>
            <person name="Kuwahara H."/>
            <person name="Kozuka-Hata H."/>
            <person name="Shin-I T."/>
            <person name="Minakuchi Y."/>
            <person name="Ohishi K."/>
            <person name="Motoyama A."/>
            <person name="Aizu T."/>
            <person name="Enomoto A."/>
            <person name="Kondo K."/>
            <person name="Tanaka S."/>
            <person name="Hara Y."/>
            <person name="Koshikawa S."/>
            <person name="Sagara H."/>
            <person name="Miura T."/>
            <person name="Yokobori S."/>
            <person name="Miyagawa K."/>
            <person name="Suzuki Y."/>
            <person name="Kubo T."/>
            <person name="Oyama M."/>
            <person name="Kohara Y."/>
            <person name="Fujiyama A."/>
            <person name="Arakawa K."/>
            <person name="Katayama T."/>
            <person name="Toyoda A."/>
            <person name="Kunieda T."/>
        </authorList>
    </citation>
    <scope>NUCLEOTIDE SEQUENCE [LARGE SCALE GENOMIC DNA]</scope>
    <source>
        <strain evidence="11 12">YOKOZUNA-1</strain>
    </source>
</reference>
<evidence type="ECO:0000256" key="1">
    <source>
        <dbReference type="ARBA" id="ARBA00011925"/>
    </source>
</evidence>
<dbReference type="STRING" id="947166.A0A1D1W7Y2"/>
<dbReference type="InterPro" id="IPR055135">
    <property type="entry name" value="PRMT_dom"/>
</dbReference>
<evidence type="ECO:0000256" key="4">
    <source>
        <dbReference type="ARBA" id="ARBA00022691"/>
    </source>
</evidence>
<dbReference type="PANTHER" id="PTHR11006">
    <property type="entry name" value="PROTEIN ARGININE N-METHYLTRANSFERASE"/>
    <property type="match status" value="1"/>
</dbReference>
<dbReference type="Gene3D" id="2.70.160.11">
    <property type="entry name" value="Hnrnp arginine n-methyltransferase1"/>
    <property type="match status" value="1"/>
</dbReference>
<dbReference type="OrthoDB" id="7848332at2759"/>
<dbReference type="Pfam" id="PF13847">
    <property type="entry name" value="Methyltransf_31"/>
    <property type="match status" value="1"/>
</dbReference>
<dbReference type="PROSITE" id="PS51678">
    <property type="entry name" value="SAM_MT_PRMT"/>
    <property type="match status" value="1"/>
</dbReference>
<protein>
    <recommendedName>
        <fullName evidence="1">type I protein arginine methyltransferase</fullName>
        <ecNumber evidence="1">2.1.1.319</ecNumber>
    </recommendedName>
</protein>
<keyword evidence="4 7" id="KW-0949">S-adenosyl-L-methionine</keyword>
<name>A0A1D1W7Y2_RAMVA</name>
<dbReference type="InterPro" id="IPR025714">
    <property type="entry name" value="Methyltranfer_dom"/>
</dbReference>
<dbReference type="PANTHER" id="PTHR11006:SF53">
    <property type="entry name" value="PROTEIN ARGININE N-METHYLTRANSFERASE 3"/>
    <property type="match status" value="1"/>
</dbReference>
<dbReference type="InterPro" id="IPR036236">
    <property type="entry name" value="Znf_C2H2_sf"/>
</dbReference>
<accession>A0A1D1W7Y2</accession>
<evidence type="ECO:0000259" key="9">
    <source>
        <dbReference type="Pfam" id="PF13847"/>
    </source>
</evidence>
<evidence type="ECO:0000256" key="6">
    <source>
        <dbReference type="ARBA" id="ARBA00049303"/>
    </source>
</evidence>
<dbReference type="GO" id="GO:0005634">
    <property type="term" value="C:nucleus"/>
    <property type="evidence" value="ECO:0007669"/>
    <property type="project" value="TreeGrafter"/>
</dbReference>
<comment type="catalytic activity">
    <reaction evidence="5">
        <text>L-arginyl-[protein] + 2 S-adenosyl-L-methionine = N(omega),N(omega)-dimethyl-L-arginyl-[protein] + 2 S-adenosyl-L-homocysteine + 2 H(+)</text>
        <dbReference type="Rhea" id="RHEA:48096"/>
        <dbReference type="Rhea" id="RHEA-COMP:10532"/>
        <dbReference type="Rhea" id="RHEA-COMP:11991"/>
        <dbReference type="ChEBI" id="CHEBI:15378"/>
        <dbReference type="ChEBI" id="CHEBI:29965"/>
        <dbReference type="ChEBI" id="CHEBI:57856"/>
        <dbReference type="ChEBI" id="CHEBI:59789"/>
        <dbReference type="ChEBI" id="CHEBI:61897"/>
        <dbReference type="EC" id="2.1.1.319"/>
    </reaction>
    <physiologicalReaction direction="left-to-right" evidence="5">
        <dbReference type="Rhea" id="RHEA:48097"/>
    </physiologicalReaction>
</comment>
<comment type="caution">
    <text evidence="11">The sequence shown here is derived from an EMBL/GenBank/DDBJ whole genome shotgun (WGS) entry which is preliminary data.</text>
</comment>
<dbReference type="AlphaFoldDB" id="A0A1D1W7Y2"/>
<dbReference type="FunFam" id="3.40.50.150:FF:000003">
    <property type="entry name" value="Blast:Protein arginine N-methyltransferase 1"/>
    <property type="match status" value="1"/>
</dbReference>
<evidence type="ECO:0000259" key="10">
    <source>
        <dbReference type="Pfam" id="PF22528"/>
    </source>
</evidence>
<organism evidence="11 12">
    <name type="scientific">Ramazzottius varieornatus</name>
    <name type="common">Water bear</name>
    <name type="synonym">Tardigrade</name>
    <dbReference type="NCBI Taxonomy" id="947166"/>
    <lineage>
        <taxon>Eukaryota</taxon>
        <taxon>Metazoa</taxon>
        <taxon>Ecdysozoa</taxon>
        <taxon>Tardigrada</taxon>
        <taxon>Eutardigrada</taxon>
        <taxon>Parachela</taxon>
        <taxon>Hypsibioidea</taxon>
        <taxon>Ramazzottiidae</taxon>
        <taxon>Ramazzottius</taxon>
    </lineage>
</organism>
<sequence>MGDSIPDLLKLPMSSAPDADDSESDEQDGADAWDDEDEGDALVQAEPVLCLFCADVVAAPEVVLEHCKEDHHCDLVAWVKRQLLPTEDVIRMVNYIRREHIPAEVFVEGKNRSLTKGRPWSDDGYMLPVQPEDHALSSLLIWDWDEPDAEAAPFPAPRSSAHCLSAVDLSAAGDTNSIQETSPNSRQQFVDDQRNASYFDSYSGFNIHCEMLRDKVRTESYRQAISKVSAGKTVLDVGCGTGVLSCFAARAGATLVIAVDRADIINFAQEIARENNLAEGIRFIHGDLDQVRLPLDKVDVIVSEWMGYFLLFEGMLDSVISARDKYLKAEGTMIPSAATLYLTAVSDEAEWQGAVGLWDNAYGLKFACLKKHSLYYPSVLTVDPATIVVQSDQVLRAFDLMTCAIEDLQFDSHILFLPTKSCSITALVGYFDVAHGLPGQPPTVMFSTSPKDETTHWAQSVFYLKQPFPVTEGVTVKVHAVIAKSREDTRGLRVVFSMESRDAATLLPNKWTQTYEV</sequence>
<evidence type="ECO:0000256" key="2">
    <source>
        <dbReference type="ARBA" id="ARBA00022603"/>
    </source>
</evidence>
<dbReference type="Pfam" id="PF22528">
    <property type="entry name" value="PRMT_C"/>
    <property type="match status" value="1"/>
</dbReference>
<evidence type="ECO:0000313" key="12">
    <source>
        <dbReference type="Proteomes" id="UP000186922"/>
    </source>
</evidence>
<dbReference type="GO" id="GO:0035242">
    <property type="term" value="F:protein-arginine omega-N asymmetric methyltransferase activity"/>
    <property type="evidence" value="ECO:0007669"/>
    <property type="project" value="UniProtKB-EC"/>
</dbReference>
<keyword evidence="12" id="KW-1185">Reference proteome</keyword>
<feature type="region of interest" description="Disordered" evidence="8">
    <location>
        <begin position="1"/>
        <end position="37"/>
    </location>
</feature>
<evidence type="ECO:0000256" key="3">
    <source>
        <dbReference type="ARBA" id="ARBA00022679"/>
    </source>
</evidence>
<keyword evidence="3 7" id="KW-0808">Transferase</keyword>
<dbReference type="GO" id="GO:0042054">
    <property type="term" value="F:histone methyltransferase activity"/>
    <property type="evidence" value="ECO:0007669"/>
    <property type="project" value="TreeGrafter"/>
</dbReference>
<feature type="domain" description="Protein arginine N-methyltransferase" evidence="10">
    <location>
        <begin position="337"/>
        <end position="499"/>
    </location>
</feature>
<dbReference type="Gene3D" id="3.40.50.150">
    <property type="entry name" value="Vaccinia Virus protein VP39"/>
    <property type="match status" value="1"/>
</dbReference>
<dbReference type="SUPFAM" id="SSF53335">
    <property type="entry name" value="S-adenosyl-L-methionine-dependent methyltransferases"/>
    <property type="match status" value="1"/>
</dbReference>
<dbReference type="InterPro" id="IPR029063">
    <property type="entry name" value="SAM-dependent_MTases_sf"/>
</dbReference>
<feature type="domain" description="Methyltransferase" evidence="9">
    <location>
        <begin position="230"/>
        <end position="334"/>
    </location>
</feature>
<proteinExistence type="predicted"/>
<dbReference type="EC" id="2.1.1.319" evidence="1"/>
<keyword evidence="2 7" id="KW-0489">Methyltransferase</keyword>
<evidence type="ECO:0000256" key="5">
    <source>
        <dbReference type="ARBA" id="ARBA00047384"/>
    </source>
</evidence>
<dbReference type="GO" id="GO:0032259">
    <property type="term" value="P:methylation"/>
    <property type="evidence" value="ECO:0007669"/>
    <property type="project" value="UniProtKB-KW"/>
</dbReference>
<gene>
    <name evidence="11" type="primary">RvY_18982-1</name>
    <name evidence="11" type="synonym">RvY_18982.1</name>
    <name evidence="11" type="ORF">RvY_18982</name>
</gene>
<evidence type="ECO:0000256" key="7">
    <source>
        <dbReference type="PROSITE-ProRule" id="PRU01015"/>
    </source>
</evidence>
<dbReference type="Proteomes" id="UP000186922">
    <property type="component" value="Unassembled WGS sequence"/>
</dbReference>
<dbReference type="CDD" id="cd02440">
    <property type="entry name" value="AdoMet_MTases"/>
    <property type="match status" value="1"/>
</dbReference>
<evidence type="ECO:0000313" key="11">
    <source>
        <dbReference type="EMBL" id="GAV09436.1"/>
    </source>
</evidence>